<dbReference type="PROSITE" id="PS51168">
    <property type="entry name" value="CHORISMATE_MUT_2"/>
    <property type="match status" value="1"/>
</dbReference>
<comment type="subcellular location">
    <subcellularLocation>
        <location evidence="3">Cytoplasm</location>
    </subcellularLocation>
</comment>
<keyword evidence="13" id="KW-0413">Isomerase</keyword>
<evidence type="ECO:0000259" key="22">
    <source>
        <dbReference type="PROSITE" id="PS51671"/>
    </source>
</evidence>
<keyword evidence="10" id="KW-0028">Amino-acid biosynthesis</keyword>
<dbReference type="InterPro" id="IPR018528">
    <property type="entry name" value="Preph_deHydtase_CS"/>
</dbReference>
<dbReference type="SUPFAM" id="SSF48600">
    <property type="entry name" value="Chorismate mutase II"/>
    <property type="match status" value="1"/>
</dbReference>
<evidence type="ECO:0000256" key="5">
    <source>
        <dbReference type="ARBA" id="ARBA00004817"/>
    </source>
</evidence>
<evidence type="ECO:0000256" key="18">
    <source>
        <dbReference type="ARBA" id="ARBA00047848"/>
    </source>
</evidence>
<dbReference type="InterPro" id="IPR036263">
    <property type="entry name" value="Chorismate_II_sf"/>
</dbReference>
<feature type="domain" description="Prephenate dehydratase" evidence="21">
    <location>
        <begin position="100"/>
        <end position="275"/>
    </location>
</feature>
<dbReference type="RefSeq" id="WP_091011314.1">
    <property type="nucleotide sequence ID" value="NZ_CP041745.1"/>
</dbReference>
<dbReference type="GO" id="GO:0046417">
    <property type="term" value="P:chorismate metabolic process"/>
    <property type="evidence" value="ECO:0007669"/>
    <property type="project" value="InterPro"/>
</dbReference>
<dbReference type="InterPro" id="IPR036979">
    <property type="entry name" value="CM_dom_sf"/>
</dbReference>
<dbReference type="Pfam" id="PF01842">
    <property type="entry name" value="ACT"/>
    <property type="match status" value="1"/>
</dbReference>
<protein>
    <recommendedName>
        <fullName evidence="8">Bifunctional chorismate mutase/prephenate dehydratase</fullName>
        <ecNumber evidence="7">4.2.1.51</ecNumber>
        <ecNumber evidence="6">5.4.99.5</ecNumber>
    </recommendedName>
    <alternativeName>
        <fullName evidence="17">Chorismate mutase-prephenate dehydratase</fullName>
    </alternativeName>
    <alternativeName>
        <fullName evidence="16">p-protein</fullName>
    </alternativeName>
</protein>
<evidence type="ECO:0000256" key="8">
    <source>
        <dbReference type="ARBA" id="ARBA00014401"/>
    </source>
</evidence>
<dbReference type="STRING" id="420953.SAMN05192543_103389"/>
<dbReference type="GO" id="GO:0005737">
    <property type="term" value="C:cytoplasm"/>
    <property type="evidence" value="ECO:0007669"/>
    <property type="project" value="UniProtKB-SubCell"/>
</dbReference>
<evidence type="ECO:0000256" key="9">
    <source>
        <dbReference type="ARBA" id="ARBA00022490"/>
    </source>
</evidence>
<dbReference type="SUPFAM" id="SSF53850">
    <property type="entry name" value="Periplasmic binding protein-like II"/>
    <property type="match status" value="1"/>
</dbReference>
<dbReference type="PROSITE" id="PS51671">
    <property type="entry name" value="ACT"/>
    <property type="match status" value="1"/>
</dbReference>
<dbReference type="InterPro" id="IPR008242">
    <property type="entry name" value="Chor_mutase/pphenate_deHydtase"/>
</dbReference>
<dbReference type="EMBL" id="FOQU01000003">
    <property type="protein sequence ID" value="SFI50673.1"/>
    <property type="molecule type" value="Genomic_DNA"/>
</dbReference>
<feature type="domain" description="ACT" evidence="22">
    <location>
        <begin position="287"/>
        <end position="364"/>
    </location>
</feature>
<evidence type="ECO:0000256" key="6">
    <source>
        <dbReference type="ARBA" id="ARBA00012404"/>
    </source>
</evidence>
<evidence type="ECO:0000256" key="19">
    <source>
        <dbReference type="PIRSR" id="PIRSR001500-2"/>
    </source>
</evidence>
<dbReference type="PROSITE" id="PS00857">
    <property type="entry name" value="PREPHENATE_DEHYDR_1"/>
    <property type="match status" value="1"/>
</dbReference>
<accession>A0A1I3ISB2</accession>
<comment type="function">
    <text evidence="2">Catalyzes the Claisen rearrangement of chorismate to prephenate and the decarboxylation/dehydration of prephenate to phenylpyruvate.</text>
</comment>
<proteinExistence type="predicted"/>
<comment type="catalytic activity">
    <reaction evidence="18">
        <text>prephenate + H(+) = 3-phenylpyruvate + CO2 + H2O</text>
        <dbReference type="Rhea" id="RHEA:21648"/>
        <dbReference type="ChEBI" id="CHEBI:15377"/>
        <dbReference type="ChEBI" id="CHEBI:15378"/>
        <dbReference type="ChEBI" id="CHEBI:16526"/>
        <dbReference type="ChEBI" id="CHEBI:18005"/>
        <dbReference type="ChEBI" id="CHEBI:29934"/>
        <dbReference type="EC" id="4.2.1.51"/>
    </reaction>
</comment>
<dbReference type="PANTHER" id="PTHR21022:SF19">
    <property type="entry name" value="PREPHENATE DEHYDRATASE-RELATED"/>
    <property type="match status" value="1"/>
</dbReference>
<feature type="site" description="Essential for prephenate dehydratase activity" evidence="19">
    <location>
        <position position="268"/>
    </location>
</feature>
<dbReference type="Pfam" id="PF01817">
    <property type="entry name" value="CM_2"/>
    <property type="match status" value="1"/>
</dbReference>
<keyword evidence="11" id="KW-0057">Aromatic amino acid biosynthesis</keyword>
<dbReference type="InterPro" id="IPR002912">
    <property type="entry name" value="ACT_dom"/>
</dbReference>
<evidence type="ECO:0000259" key="20">
    <source>
        <dbReference type="PROSITE" id="PS51168"/>
    </source>
</evidence>
<keyword evidence="24" id="KW-1185">Reference proteome</keyword>
<evidence type="ECO:0000256" key="17">
    <source>
        <dbReference type="ARBA" id="ARBA00031520"/>
    </source>
</evidence>
<dbReference type="PIRSF" id="PIRSF001500">
    <property type="entry name" value="Chor_mut_pdt_Ppr"/>
    <property type="match status" value="1"/>
</dbReference>
<dbReference type="Pfam" id="PF00800">
    <property type="entry name" value="PDT"/>
    <property type="match status" value="1"/>
</dbReference>
<dbReference type="CDD" id="cd13630">
    <property type="entry name" value="PBP2_PDT_1"/>
    <property type="match status" value="1"/>
</dbReference>
<dbReference type="InterPro" id="IPR045865">
    <property type="entry name" value="ACT-like_dom_sf"/>
</dbReference>
<dbReference type="NCBIfam" id="NF008865">
    <property type="entry name" value="PRK11898.1"/>
    <property type="match status" value="1"/>
</dbReference>
<evidence type="ECO:0000256" key="7">
    <source>
        <dbReference type="ARBA" id="ARBA00013147"/>
    </source>
</evidence>
<evidence type="ECO:0000256" key="16">
    <source>
        <dbReference type="ARBA" id="ARBA00031175"/>
    </source>
</evidence>
<keyword evidence="12" id="KW-0584">Phenylalanine biosynthesis</keyword>
<evidence type="ECO:0000256" key="2">
    <source>
        <dbReference type="ARBA" id="ARBA00002364"/>
    </source>
</evidence>
<dbReference type="PROSITE" id="PS51171">
    <property type="entry name" value="PREPHENATE_DEHYDR_3"/>
    <property type="match status" value="1"/>
</dbReference>
<dbReference type="FunFam" id="3.40.190.10:FF:000034">
    <property type="entry name" value="Chorismate mutase/prephenate dehydratase"/>
    <property type="match status" value="1"/>
</dbReference>
<dbReference type="GO" id="GO:0004106">
    <property type="term" value="F:chorismate mutase activity"/>
    <property type="evidence" value="ECO:0007669"/>
    <property type="project" value="UniProtKB-EC"/>
</dbReference>
<comment type="catalytic activity">
    <reaction evidence="1">
        <text>chorismate = prephenate</text>
        <dbReference type="Rhea" id="RHEA:13897"/>
        <dbReference type="ChEBI" id="CHEBI:29748"/>
        <dbReference type="ChEBI" id="CHEBI:29934"/>
        <dbReference type="EC" id="5.4.99.5"/>
    </reaction>
</comment>
<organism evidence="23 24">
    <name type="scientific">Paraburkholderia megapolitana</name>
    <dbReference type="NCBI Taxonomy" id="420953"/>
    <lineage>
        <taxon>Bacteria</taxon>
        <taxon>Pseudomonadati</taxon>
        <taxon>Pseudomonadota</taxon>
        <taxon>Betaproteobacteria</taxon>
        <taxon>Burkholderiales</taxon>
        <taxon>Burkholderiaceae</taxon>
        <taxon>Paraburkholderia</taxon>
    </lineage>
</organism>
<keyword evidence="14" id="KW-0456">Lyase</keyword>
<evidence type="ECO:0000256" key="10">
    <source>
        <dbReference type="ARBA" id="ARBA00022605"/>
    </source>
</evidence>
<evidence type="ECO:0000313" key="24">
    <source>
        <dbReference type="Proteomes" id="UP000199548"/>
    </source>
</evidence>
<dbReference type="InterPro" id="IPR001086">
    <property type="entry name" value="Preph_deHydtase"/>
</dbReference>
<keyword evidence="9" id="KW-0963">Cytoplasm</keyword>
<feature type="domain" description="Chorismate mutase" evidence="20">
    <location>
        <begin position="10"/>
        <end position="100"/>
    </location>
</feature>
<dbReference type="SMART" id="SM00830">
    <property type="entry name" value="CM_2"/>
    <property type="match status" value="1"/>
</dbReference>
<evidence type="ECO:0000256" key="14">
    <source>
        <dbReference type="ARBA" id="ARBA00023239"/>
    </source>
</evidence>
<evidence type="ECO:0000313" key="23">
    <source>
        <dbReference type="EMBL" id="SFI50673.1"/>
    </source>
</evidence>
<name>A0A1I3ISB2_9BURK</name>
<dbReference type="AlphaFoldDB" id="A0A1I3ISB2"/>
<dbReference type="OrthoDB" id="9802281at2"/>
<evidence type="ECO:0000256" key="4">
    <source>
        <dbReference type="ARBA" id="ARBA00004741"/>
    </source>
</evidence>
<evidence type="ECO:0000256" key="15">
    <source>
        <dbReference type="ARBA" id="ARBA00023268"/>
    </source>
</evidence>
<sequence length="378" mass="41137">MSHTDVSVAASLDDELERHRANIDTIDNELLALIHARVQEAREIGQLKRHLGQPVYQPGREAAILRKLCAQSGGTLREQHIASIWRALFQANREVQQTPRVAFLGPRGTYTEQAMQRYFGTTAQPVACDTLDAVFASLADGRAERAVVPIENSTEGTVMHTVDLLIDAEVQVSGEVVLPVSHCLLSASGSLQDVDGVLGHEQALAQCRDWLDTHLPGVRREARASNAAAARQAVDTPACAAIASEQAAHQYGLQIVARAIQDQPDNRTRFLVLGGSPPEPTGYDRTSLVVELSNQVGSLAQIFDAIARHRISVLWLETRPRKTARWAYHFIVDLLGHHGDRNVAAAIEEIRSIAEHARVLGSYPCAPDADPALPSPDA</sequence>
<evidence type="ECO:0000256" key="13">
    <source>
        <dbReference type="ARBA" id="ARBA00023235"/>
    </source>
</evidence>
<evidence type="ECO:0000256" key="12">
    <source>
        <dbReference type="ARBA" id="ARBA00023222"/>
    </source>
</evidence>
<dbReference type="EC" id="4.2.1.51" evidence="7"/>
<dbReference type="Gene3D" id="1.20.59.10">
    <property type="entry name" value="Chorismate mutase"/>
    <property type="match status" value="1"/>
</dbReference>
<dbReference type="EC" id="5.4.99.5" evidence="6"/>
<dbReference type="GO" id="GO:0009094">
    <property type="term" value="P:L-phenylalanine biosynthetic process"/>
    <property type="evidence" value="ECO:0007669"/>
    <property type="project" value="UniProtKB-UniPathway"/>
</dbReference>
<evidence type="ECO:0000256" key="3">
    <source>
        <dbReference type="ARBA" id="ARBA00004496"/>
    </source>
</evidence>
<dbReference type="InterPro" id="IPR002701">
    <property type="entry name" value="CM_II_prokaryot"/>
</dbReference>
<comment type="pathway">
    <text evidence="5">Metabolic intermediate biosynthesis; prephenate biosynthesis; prephenate from chorismate: step 1/1.</text>
</comment>
<comment type="pathway">
    <text evidence="4">Amino-acid biosynthesis; L-phenylalanine biosynthesis; phenylpyruvate from prephenate: step 1/1.</text>
</comment>
<dbReference type="UniPathway" id="UPA00120">
    <property type="reaction ID" value="UER00203"/>
</dbReference>
<evidence type="ECO:0000256" key="1">
    <source>
        <dbReference type="ARBA" id="ARBA00000824"/>
    </source>
</evidence>
<dbReference type="Gene3D" id="3.30.70.260">
    <property type="match status" value="1"/>
</dbReference>
<evidence type="ECO:0000259" key="21">
    <source>
        <dbReference type="PROSITE" id="PS51171"/>
    </source>
</evidence>
<dbReference type="GO" id="GO:0004664">
    <property type="term" value="F:prephenate dehydratase activity"/>
    <property type="evidence" value="ECO:0007669"/>
    <property type="project" value="UniProtKB-EC"/>
</dbReference>
<dbReference type="SUPFAM" id="SSF55021">
    <property type="entry name" value="ACT-like"/>
    <property type="match status" value="1"/>
</dbReference>
<dbReference type="Gene3D" id="3.40.190.10">
    <property type="entry name" value="Periplasmic binding protein-like II"/>
    <property type="match status" value="2"/>
</dbReference>
<dbReference type="CDD" id="cd04905">
    <property type="entry name" value="ACT_CM-PDT"/>
    <property type="match status" value="1"/>
</dbReference>
<dbReference type="UniPathway" id="UPA00121">
    <property type="reaction ID" value="UER00345"/>
</dbReference>
<reference evidence="23 24" key="1">
    <citation type="submission" date="2016-10" db="EMBL/GenBank/DDBJ databases">
        <authorList>
            <person name="de Groot N.N."/>
        </authorList>
    </citation>
    <scope>NUCLEOTIDE SEQUENCE [LARGE SCALE GENOMIC DNA]</scope>
    <source>
        <strain evidence="23 24">LMG 23650</strain>
    </source>
</reference>
<evidence type="ECO:0000256" key="11">
    <source>
        <dbReference type="ARBA" id="ARBA00023141"/>
    </source>
</evidence>
<gene>
    <name evidence="23" type="ORF">SAMN05192543_103389</name>
</gene>
<dbReference type="PANTHER" id="PTHR21022">
    <property type="entry name" value="PREPHENATE DEHYDRATASE P PROTEIN"/>
    <property type="match status" value="1"/>
</dbReference>
<dbReference type="Proteomes" id="UP000199548">
    <property type="component" value="Unassembled WGS sequence"/>
</dbReference>
<keyword evidence="15" id="KW-0511">Multifunctional enzyme</keyword>